<evidence type="ECO:0000256" key="12">
    <source>
        <dbReference type="ARBA" id="ARBA00023180"/>
    </source>
</evidence>
<dbReference type="OrthoDB" id="1470350at2759"/>
<dbReference type="EMBL" id="DS231731">
    <property type="protein sequence ID" value="KNB19261.1"/>
    <property type="molecule type" value="Genomic_DNA"/>
</dbReference>
<dbReference type="GO" id="GO:0020037">
    <property type="term" value="F:heme binding"/>
    <property type="evidence" value="ECO:0007669"/>
    <property type="project" value="InterPro"/>
</dbReference>
<keyword evidence="12" id="KW-0325">Glycoprotein</keyword>
<evidence type="ECO:0000256" key="15">
    <source>
        <dbReference type="SAM" id="Phobius"/>
    </source>
</evidence>
<evidence type="ECO:0000256" key="2">
    <source>
        <dbReference type="ARBA" id="ARBA00004370"/>
    </source>
</evidence>
<dbReference type="InterPro" id="IPR036396">
    <property type="entry name" value="Cyt_P450_sf"/>
</dbReference>
<dbReference type="InterPro" id="IPR050121">
    <property type="entry name" value="Cytochrome_P450_monoxygenase"/>
</dbReference>
<keyword evidence="10 14" id="KW-0503">Monooxygenase</keyword>
<evidence type="ECO:0000256" key="6">
    <source>
        <dbReference type="ARBA" id="ARBA00022723"/>
    </source>
</evidence>
<dbReference type="SUPFAM" id="SSF48264">
    <property type="entry name" value="Cytochrome P450"/>
    <property type="match status" value="1"/>
</dbReference>
<dbReference type="InterPro" id="IPR002401">
    <property type="entry name" value="Cyt_P450_E_grp-I"/>
</dbReference>
<sequence length="534" mass="60011">MALSTNSPVPSWTLFASSAGLGILVLLLYICIYRVFFHPYAKYPGPFLAKLTSWYSVYHTYYGDLHLDIWECHQKYGNYVRYAPNRVLINTPEGLKAIYNHPKNTQKSKAYRKMSLVPGVHSSFSTIDNQAHAKLKSLISQGLSNSHIRAYDPELRQSALLFATRLGEKIDRFEPDQSDVGEDGWTAPKNLASWSNYFTFDVMSHLVFGTSYNLLTNSENHWVIDGVLGQMRRMSFLTMLPELEDMRFDLLLFSNARRMAYRFAVKSREIMEARKIREKAMEGQETKVDLFSKLLAAKDPETGEGLPDKQLWAESNVMIIAGSDTSSTAIAATLFYLSRNPSAYARVTKEVRSAIITPEDICQGPKLLSCTYLRACIFESIRLSPPAGGAMWREVMPGGMHIAGNDVDIHVPGGCEISTGIYAVHHNEEYYPDPFEFRPERWLADEVGDETVAKAHAAFDAFSQGPRGCPGRSLALIEISFAVAAVIMSYDFRKVESSLGEVGEGNGKFAGQYQTSWVFSSFKDGPYLQFKRIK</sequence>
<keyword evidence="6 13" id="KW-0479">Metal-binding</keyword>
<dbReference type="Pfam" id="PF00067">
    <property type="entry name" value="p450"/>
    <property type="match status" value="1"/>
</dbReference>
<dbReference type="GO" id="GO:0005506">
    <property type="term" value="F:iron ion binding"/>
    <property type="evidence" value="ECO:0007669"/>
    <property type="project" value="InterPro"/>
</dbReference>
<evidence type="ECO:0008006" key="18">
    <source>
        <dbReference type="Google" id="ProtNLM"/>
    </source>
</evidence>
<dbReference type="PRINTS" id="PR00463">
    <property type="entry name" value="EP450I"/>
</dbReference>
<dbReference type="GO" id="GO:0004497">
    <property type="term" value="F:monooxygenase activity"/>
    <property type="evidence" value="ECO:0007669"/>
    <property type="project" value="UniProtKB-KW"/>
</dbReference>
<accession>A0A0J9W9U1</accession>
<evidence type="ECO:0000256" key="5">
    <source>
        <dbReference type="ARBA" id="ARBA00022692"/>
    </source>
</evidence>
<dbReference type="GeneID" id="28957284"/>
<dbReference type="InterPro" id="IPR017972">
    <property type="entry name" value="Cyt_P450_CS"/>
</dbReference>
<dbReference type="Gene3D" id="1.10.630.10">
    <property type="entry name" value="Cytochrome P450"/>
    <property type="match status" value="1"/>
</dbReference>
<evidence type="ECO:0000256" key="9">
    <source>
        <dbReference type="ARBA" id="ARBA00023004"/>
    </source>
</evidence>
<comment type="similarity">
    <text evidence="3 14">Belongs to the cytochrome P450 family.</text>
</comment>
<evidence type="ECO:0000256" key="8">
    <source>
        <dbReference type="ARBA" id="ARBA00023002"/>
    </source>
</evidence>
<evidence type="ECO:0000256" key="3">
    <source>
        <dbReference type="ARBA" id="ARBA00010617"/>
    </source>
</evidence>
<comment type="subcellular location">
    <subcellularLocation>
        <location evidence="2">Membrane</location>
    </subcellularLocation>
</comment>
<evidence type="ECO:0000256" key="4">
    <source>
        <dbReference type="ARBA" id="ARBA00022617"/>
    </source>
</evidence>
<gene>
    <name evidence="16" type="ORF">FOXG_16410</name>
</gene>
<dbReference type="RefSeq" id="XP_018257306.1">
    <property type="nucleotide sequence ID" value="XM_018396433.1"/>
</dbReference>
<keyword evidence="9 13" id="KW-0408">Iron</keyword>
<dbReference type="GO" id="GO:1902181">
    <property type="term" value="P:verruculogen biosynthetic process"/>
    <property type="evidence" value="ECO:0007669"/>
    <property type="project" value="UniProtKB-ARBA"/>
</dbReference>
<evidence type="ECO:0000313" key="17">
    <source>
        <dbReference type="Proteomes" id="UP000009097"/>
    </source>
</evidence>
<evidence type="ECO:0000256" key="13">
    <source>
        <dbReference type="PIRSR" id="PIRSR602401-1"/>
    </source>
</evidence>
<dbReference type="PROSITE" id="PS00086">
    <property type="entry name" value="CYTOCHROME_P450"/>
    <property type="match status" value="1"/>
</dbReference>
<keyword evidence="11 15" id="KW-0472">Membrane</keyword>
<reference evidence="16 17" key="1">
    <citation type="journal article" date="2010" name="Nature">
        <title>Comparative genomics reveals mobile pathogenicity chromosomes in Fusarium.</title>
        <authorList>
            <person name="Ma L.J."/>
            <person name="van der Does H.C."/>
            <person name="Borkovich K.A."/>
            <person name="Coleman J.J."/>
            <person name="Daboussi M.J."/>
            <person name="Di Pietro A."/>
            <person name="Dufresne M."/>
            <person name="Freitag M."/>
            <person name="Grabherr M."/>
            <person name="Henrissat B."/>
            <person name="Houterman P.M."/>
            <person name="Kang S."/>
            <person name="Shim W.B."/>
            <person name="Woloshuk C."/>
            <person name="Xie X."/>
            <person name="Xu J.R."/>
            <person name="Antoniw J."/>
            <person name="Baker S.E."/>
            <person name="Bluhm B.H."/>
            <person name="Breakspear A."/>
            <person name="Brown D.W."/>
            <person name="Butchko R.A."/>
            <person name="Chapman S."/>
            <person name="Coulson R."/>
            <person name="Coutinho P.M."/>
            <person name="Danchin E.G."/>
            <person name="Diener A."/>
            <person name="Gale L.R."/>
            <person name="Gardiner D.M."/>
            <person name="Goff S."/>
            <person name="Hammond-Kosack K.E."/>
            <person name="Hilburn K."/>
            <person name="Hua-Van A."/>
            <person name="Jonkers W."/>
            <person name="Kazan K."/>
            <person name="Kodira C.D."/>
            <person name="Koehrsen M."/>
            <person name="Kumar L."/>
            <person name="Lee Y.H."/>
            <person name="Li L."/>
            <person name="Manners J.M."/>
            <person name="Miranda-Saavedra D."/>
            <person name="Mukherjee M."/>
            <person name="Park G."/>
            <person name="Park J."/>
            <person name="Park S.Y."/>
            <person name="Proctor R.H."/>
            <person name="Regev A."/>
            <person name="Ruiz-Roldan M.C."/>
            <person name="Sain D."/>
            <person name="Sakthikumar S."/>
            <person name="Sykes S."/>
            <person name="Schwartz D.C."/>
            <person name="Turgeon B.G."/>
            <person name="Wapinski I."/>
            <person name="Yoder O."/>
            <person name="Young S."/>
            <person name="Zeng Q."/>
            <person name="Zhou S."/>
            <person name="Galagan J."/>
            <person name="Cuomo C.A."/>
            <person name="Kistler H.C."/>
            <person name="Rep M."/>
        </authorList>
    </citation>
    <scope>NUCLEOTIDE SEQUENCE [LARGE SCALE GENOMIC DNA]</scope>
    <source>
        <strain evidence="17">4287 / CBS 123668 / FGSC 9935 / NRRL 34936</strain>
    </source>
</reference>
<dbReference type="KEGG" id="fox:FOXG_16410"/>
<keyword evidence="5 15" id="KW-0812">Transmembrane</keyword>
<evidence type="ECO:0000256" key="10">
    <source>
        <dbReference type="ARBA" id="ARBA00023033"/>
    </source>
</evidence>
<dbReference type="FunFam" id="1.10.630.10:FF:000063">
    <property type="entry name" value="Cytochrome P450 monooxygenase"/>
    <property type="match status" value="1"/>
</dbReference>
<name>A0A0J9W9U1_FUSO4</name>
<dbReference type="PRINTS" id="PR00385">
    <property type="entry name" value="P450"/>
</dbReference>
<dbReference type="Proteomes" id="UP000009097">
    <property type="component" value="Chromosome 14"/>
</dbReference>
<keyword evidence="7 15" id="KW-1133">Transmembrane helix</keyword>
<dbReference type="PANTHER" id="PTHR24305:SF237">
    <property type="entry name" value="CYTOCHROME P450 MONOOXYGENASE ATNE-RELATED"/>
    <property type="match status" value="1"/>
</dbReference>
<evidence type="ECO:0000256" key="14">
    <source>
        <dbReference type="RuleBase" id="RU000461"/>
    </source>
</evidence>
<dbReference type="GO" id="GO:0016705">
    <property type="term" value="F:oxidoreductase activity, acting on paired donors, with incorporation or reduction of molecular oxygen"/>
    <property type="evidence" value="ECO:0007669"/>
    <property type="project" value="InterPro"/>
</dbReference>
<evidence type="ECO:0000313" key="16">
    <source>
        <dbReference type="EMBL" id="KNB19261.1"/>
    </source>
</evidence>
<proteinExistence type="inferred from homology"/>
<evidence type="ECO:0000256" key="7">
    <source>
        <dbReference type="ARBA" id="ARBA00022989"/>
    </source>
</evidence>
<dbReference type="GO" id="GO:0016020">
    <property type="term" value="C:membrane"/>
    <property type="evidence" value="ECO:0007669"/>
    <property type="project" value="UniProtKB-SubCell"/>
</dbReference>
<feature type="binding site" description="axial binding residue" evidence="13">
    <location>
        <position position="469"/>
    </location>
    <ligand>
        <name>heme</name>
        <dbReference type="ChEBI" id="CHEBI:30413"/>
    </ligand>
    <ligandPart>
        <name>Fe</name>
        <dbReference type="ChEBI" id="CHEBI:18248"/>
    </ligandPart>
</feature>
<dbReference type="PANTHER" id="PTHR24305">
    <property type="entry name" value="CYTOCHROME P450"/>
    <property type="match status" value="1"/>
</dbReference>
<evidence type="ECO:0000256" key="1">
    <source>
        <dbReference type="ARBA" id="ARBA00001971"/>
    </source>
</evidence>
<feature type="transmembrane region" description="Helical" evidence="15">
    <location>
        <begin position="12"/>
        <end position="32"/>
    </location>
</feature>
<dbReference type="InterPro" id="IPR001128">
    <property type="entry name" value="Cyt_P450"/>
</dbReference>
<comment type="cofactor">
    <cofactor evidence="1 13">
        <name>heme</name>
        <dbReference type="ChEBI" id="CHEBI:30413"/>
    </cofactor>
</comment>
<protein>
    <recommendedName>
        <fullName evidence="18">Benzoate 4-monooxygenase cytochrome P450</fullName>
    </recommendedName>
</protein>
<dbReference type="AlphaFoldDB" id="A0A0J9W9U1"/>
<keyword evidence="8 14" id="KW-0560">Oxidoreductase</keyword>
<keyword evidence="4 13" id="KW-0349">Heme</keyword>
<organism evidence="16 17">
    <name type="scientific">Fusarium oxysporum f. sp. lycopersici (strain 4287 / CBS 123668 / FGSC 9935 / NRRL 34936)</name>
    <name type="common">Fusarium vascular wilt of tomato</name>
    <dbReference type="NCBI Taxonomy" id="426428"/>
    <lineage>
        <taxon>Eukaryota</taxon>
        <taxon>Fungi</taxon>
        <taxon>Dikarya</taxon>
        <taxon>Ascomycota</taxon>
        <taxon>Pezizomycotina</taxon>
        <taxon>Sordariomycetes</taxon>
        <taxon>Hypocreomycetidae</taxon>
        <taxon>Hypocreales</taxon>
        <taxon>Nectriaceae</taxon>
        <taxon>Fusarium</taxon>
        <taxon>Fusarium oxysporum species complex</taxon>
    </lineage>
</organism>
<dbReference type="VEuPathDB" id="FungiDB:FOXG_16410"/>
<dbReference type="CDD" id="cd11061">
    <property type="entry name" value="CYP67-like"/>
    <property type="match status" value="1"/>
</dbReference>
<evidence type="ECO:0000256" key="11">
    <source>
        <dbReference type="ARBA" id="ARBA00023136"/>
    </source>
</evidence>